<dbReference type="EMBL" id="KY445451">
    <property type="protein sequence ID" value="AQN78386.1"/>
    <property type="molecule type" value="mRNA"/>
</dbReference>
<comment type="similarity">
    <text evidence="2">Belongs to the PBP/GOBP family.</text>
</comment>
<evidence type="ECO:0000256" key="2">
    <source>
        <dbReference type="ARBA" id="ARBA00008098"/>
    </source>
</evidence>
<keyword evidence="3" id="KW-0964">Secreted</keyword>
<dbReference type="AlphaFoldDB" id="A0A1S5VFH5"/>
<evidence type="ECO:0000256" key="5">
    <source>
        <dbReference type="SAM" id="SignalP"/>
    </source>
</evidence>
<evidence type="ECO:0000256" key="3">
    <source>
        <dbReference type="ARBA" id="ARBA00022525"/>
    </source>
</evidence>
<evidence type="ECO:0000256" key="1">
    <source>
        <dbReference type="ARBA" id="ARBA00004613"/>
    </source>
</evidence>
<keyword evidence="5" id="KW-0732">Signal</keyword>
<comment type="subcellular location">
    <subcellularLocation>
        <location evidence="1">Secreted</location>
    </subcellularLocation>
</comment>
<feature type="chain" id="PRO_5013023673" evidence="5">
    <location>
        <begin position="20"/>
        <end position="244"/>
    </location>
</feature>
<feature type="region of interest" description="Disordered" evidence="4">
    <location>
        <begin position="94"/>
        <end position="123"/>
    </location>
</feature>
<organism evidence="6">
    <name type="scientific">Meteorus pulchricornis</name>
    <dbReference type="NCBI Taxonomy" id="51522"/>
    <lineage>
        <taxon>Eukaryota</taxon>
        <taxon>Metazoa</taxon>
        <taxon>Ecdysozoa</taxon>
        <taxon>Arthropoda</taxon>
        <taxon>Hexapoda</taxon>
        <taxon>Insecta</taxon>
        <taxon>Pterygota</taxon>
        <taxon>Neoptera</taxon>
        <taxon>Endopterygota</taxon>
        <taxon>Hymenoptera</taxon>
        <taxon>Apocrita</taxon>
        <taxon>Ichneumonoidea</taxon>
        <taxon>Braconidae</taxon>
        <taxon>Meteorinae</taxon>
        <taxon>Meteorus</taxon>
    </lineage>
</organism>
<dbReference type="SUPFAM" id="SSF47565">
    <property type="entry name" value="Insect pheromone/odorant-binding proteins"/>
    <property type="match status" value="1"/>
</dbReference>
<dbReference type="InterPro" id="IPR036728">
    <property type="entry name" value="PBP_GOBP_sf"/>
</dbReference>
<dbReference type="GO" id="GO:0005576">
    <property type="term" value="C:extracellular region"/>
    <property type="evidence" value="ECO:0007669"/>
    <property type="project" value="UniProtKB-SubCell"/>
</dbReference>
<dbReference type="InterPro" id="IPR052295">
    <property type="entry name" value="Odorant-binding_protein"/>
</dbReference>
<accession>A0A1S5VFH5</accession>
<feature type="signal peptide" evidence="5">
    <location>
        <begin position="1"/>
        <end position="19"/>
    </location>
</feature>
<protein>
    <submittedName>
        <fullName evidence="6">Odorant-binding protein 8</fullName>
    </submittedName>
</protein>
<feature type="compositionally biased region" description="Polar residues" evidence="4">
    <location>
        <begin position="94"/>
        <end position="108"/>
    </location>
</feature>
<evidence type="ECO:0000256" key="4">
    <source>
        <dbReference type="SAM" id="MobiDB-lite"/>
    </source>
</evidence>
<feature type="region of interest" description="Disordered" evidence="4">
    <location>
        <begin position="42"/>
        <end position="69"/>
    </location>
</feature>
<sequence length="244" mass="27778">MMITNVWICLMLVLQCNYAMRCRSGNSEVVNDIEKVILQCRRSDSQSGRNDSDSSRLNDSTEDDFASSDSSGLFNQDFFSNAKKDIQNITNNYGNGSSFKGNNPDSYGQQSSIQSSYMNPSNYTNMREYQNQKTNHNDNGFMIDGMQQENQGTDGDPRQSCIVQCIFEELNSVDQRGFPERASVTRMLLRGIQDPMVHDFIGESILQCFQFLSSEMNYDKCTFSQNLLNCLADKGKEQCEDWND</sequence>
<dbReference type="PANTHER" id="PTHR21066">
    <property type="entry name" value="ODORANT-BINDING PROTEIN 59A-RELATED"/>
    <property type="match status" value="1"/>
</dbReference>
<dbReference type="PANTHER" id="PTHR21066:SF9">
    <property type="entry name" value="ODORANT-BINDING PROTEIN 59A"/>
    <property type="match status" value="1"/>
</dbReference>
<dbReference type="Gene3D" id="1.10.238.20">
    <property type="entry name" value="Pheromone/general odorant binding protein domain"/>
    <property type="match status" value="1"/>
</dbReference>
<proteinExistence type="evidence at transcript level"/>
<name>A0A1S5VFH5_9HYME</name>
<reference evidence="6" key="1">
    <citation type="journal article" date="2017" name="Comp. Biochem. Physiol. Part D Genomics Proteomics">
        <title>Candidate chemosensory genes identified in the endoparasitoid Meteorus pulchricornis (Hymenoptera: Braconidae) by antennal transcriptome analysis.</title>
        <authorList>
            <person name="Sheng S."/>
            <person name="Liao C.W."/>
            <person name="Zheng Y."/>
            <person name="Zhou Y."/>
            <person name="Xu Y."/>
            <person name="Song W.M."/>
            <person name="He P."/>
            <person name="Zhang J."/>
            <person name="Wu F.A."/>
        </authorList>
    </citation>
    <scope>NUCLEOTIDE SEQUENCE</scope>
    <source>
        <strain evidence="6">Zhenjiang</strain>
    </source>
</reference>
<dbReference type="GO" id="GO:0005549">
    <property type="term" value="F:odorant binding"/>
    <property type="evidence" value="ECO:0007669"/>
    <property type="project" value="InterPro"/>
</dbReference>
<evidence type="ECO:0000313" key="6">
    <source>
        <dbReference type="EMBL" id="AQN78386.1"/>
    </source>
</evidence>